<dbReference type="PANTHER" id="PTHR14742:SF0">
    <property type="entry name" value="RIBONUCLEASE P PROTEIN SUBUNIT P21"/>
    <property type="match status" value="1"/>
</dbReference>
<dbReference type="PIRSF" id="PIRSF004878">
    <property type="entry name" value="RNase_P_4"/>
    <property type="match status" value="1"/>
</dbReference>
<dbReference type="GO" id="GO:0004526">
    <property type="term" value="F:ribonuclease P activity"/>
    <property type="evidence" value="ECO:0007669"/>
    <property type="project" value="UniProtKB-UniRule"/>
</dbReference>
<evidence type="ECO:0000256" key="1">
    <source>
        <dbReference type="ARBA" id="ARBA00022490"/>
    </source>
</evidence>
<dbReference type="GO" id="GO:0005737">
    <property type="term" value="C:cytoplasm"/>
    <property type="evidence" value="ECO:0007669"/>
    <property type="project" value="UniProtKB-SubCell"/>
</dbReference>
<dbReference type="AlphaFoldDB" id="A0A166E325"/>
<evidence type="ECO:0000313" key="9">
    <source>
        <dbReference type="EMBL" id="KZX16225.1"/>
    </source>
</evidence>
<evidence type="ECO:0000256" key="2">
    <source>
        <dbReference type="ARBA" id="ARBA00022694"/>
    </source>
</evidence>
<comment type="similarity">
    <text evidence="8">Belongs to the eukaryotic/archaeal RNase P protein component 4 family.</text>
</comment>
<comment type="catalytic activity">
    <reaction evidence="8">
        <text>Endonucleolytic cleavage of RNA, removing 5'-extranucleotides from tRNA precursor.</text>
        <dbReference type="EC" id="3.1.26.5"/>
    </reaction>
</comment>
<proteinExistence type="inferred from homology"/>
<gene>
    <name evidence="8" type="primary">rnp4</name>
    <name evidence="9" type="ORF">MBFIL_05550</name>
</gene>
<keyword evidence="3 8" id="KW-0540">Nuclease</keyword>
<keyword evidence="7 8" id="KW-0862">Zinc</keyword>
<evidence type="ECO:0000256" key="4">
    <source>
        <dbReference type="ARBA" id="ARBA00022723"/>
    </source>
</evidence>
<organism evidence="9 10">
    <name type="scientific">Methanobrevibacter filiformis</name>
    <dbReference type="NCBI Taxonomy" id="55758"/>
    <lineage>
        <taxon>Archaea</taxon>
        <taxon>Methanobacteriati</taxon>
        <taxon>Methanobacteriota</taxon>
        <taxon>Methanomada group</taxon>
        <taxon>Methanobacteria</taxon>
        <taxon>Methanobacteriales</taxon>
        <taxon>Methanobacteriaceae</taxon>
        <taxon>Methanobrevibacter</taxon>
    </lineage>
</organism>
<name>A0A166E325_9EURY</name>
<dbReference type="Gene3D" id="1.20.5.420">
    <property type="entry name" value="Immunoglobulin FC, subunit C"/>
    <property type="match status" value="1"/>
</dbReference>
<dbReference type="PANTHER" id="PTHR14742">
    <property type="entry name" value="RIBONUCLEASE P SUBUNIT P21"/>
    <property type="match status" value="1"/>
</dbReference>
<dbReference type="GO" id="GO:0001682">
    <property type="term" value="P:tRNA 5'-leader removal"/>
    <property type="evidence" value="ECO:0007669"/>
    <property type="project" value="UniProtKB-UniRule"/>
</dbReference>
<dbReference type="HAMAP" id="MF_00757">
    <property type="entry name" value="RNase_P_4"/>
    <property type="match status" value="1"/>
</dbReference>
<dbReference type="InterPro" id="IPR007175">
    <property type="entry name" value="Rpr2/Snm1/Rpp21"/>
</dbReference>
<comment type="subunit">
    <text evidence="8">Consists of a catalytic RNA component and at least 4-5 protein subunits.</text>
</comment>
<dbReference type="GO" id="GO:0008270">
    <property type="term" value="F:zinc ion binding"/>
    <property type="evidence" value="ECO:0007669"/>
    <property type="project" value="UniProtKB-UniRule"/>
</dbReference>
<protein>
    <recommendedName>
        <fullName evidence="8">Ribonuclease P protein component 4</fullName>
        <shortName evidence="8">RNase P component 4</shortName>
        <ecNumber evidence="8">3.1.26.5</ecNumber>
    </recommendedName>
    <alternativeName>
        <fullName evidence="8">Rpp21</fullName>
    </alternativeName>
</protein>
<dbReference type="Proteomes" id="UP000077066">
    <property type="component" value="Unassembled WGS sequence"/>
</dbReference>
<dbReference type="STRING" id="55758.MBFIL_05550"/>
<dbReference type="GO" id="GO:0030677">
    <property type="term" value="C:ribonuclease P complex"/>
    <property type="evidence" value="ECO:0007669"/>
    <property type="project" value="UniProtKB-UniRule"/>
</dbReference>
<feature type="binding site" evidence="8">
    <location>
        <position position="89"/>
    </location>
    <ligand>
        <name>Zn(2+)</name>
        <dbReference type="ChEBI" id="CHEBI:29105"/>
    </ligand>
</feature>
<evidence type="ECO:0000256" key="3">
    <source>
        <dbReference type="ARBA" id="ARBA00022722"/>
    </source>
</evidence>
<sequence length="123" mass="14944">MRRGKRPRWMIDIAQERMDILFSLAEKEFSVNPLRSHRYVELARNISTKYNTKIPLKWRRRYCKNCHKFLQTGKNSNVRLISSEVHIKCHECNHIMKIPYIKEKKAKRRAKLESYLIQERANE</sequence>
<keyword evidence="5 8" id="KW-0255">Endonuclease</keyword>
<comment type="caution">
    <text evidence="9">The sequence shown here is derived from an EMBL/GenBank/DDBJ whole genome shotgun (WGS) entry which is preliminary data.</text>
</comment>
<dbReference type="Gene3D" id="6.20.50.20">
    <property type="match status" value="1"/>
</dbReference>
<keyword evidence="2 8" id="KW-0819">tRNA processing</keyword>
<reference evidence="9 10" key="1">
    <citation type="submission" date="2016-04" db="EMBL/GenBank/DDBJ databases">
        <title>Genome sequence of Methanobrevibacter filiformis DSM 11501.</title>
        <authorList>
            <person name="Poehlein A."/>
            <person name="Seedorf H."/>
            <person name="Daniel R."/>
        </authorList>
    </citation>
    <scope>NUCLEOTIDE SEQUENCE [LARGE SCALE GENOMIC DNA]</scope>
    <source>
        <strain evidence="9 10">DSM 11501</strain>
    </source>
</reference>
<dbReference type="EC" id="3.1.26.5" evidence="8"/>
<dbReference type="InterPro" id="IPR016432">
    <property type="entry name" value="RNP4"/>
</dbReference>
<feature type="binding site" evidence="8">
    <location>
        <position position="92"/>
    </location>
    <ligand>
        <name>Zn(2+)</name>
        <dbReference type="ChEBI" id="CHEBI:29105"/>
    </ligand>
</feature>
<keyword evidence="1 8" id="KW-0963">Cytoplasm</keyword>
<keyword evidence="4 8" id="KW-0479">Metal-binding</keyword>
<dbReference type="PATRIC" id="fig|55758.3.peg.620"/>
<dbReference type="RefSeq" id="WP_066971290.1">
    <property type="nucleotide sequence ID" value="NZ_LWMT01000076.1"/>
</dbReference>
<evidence type="ECO:0000256" key="6">
    <source>
        <dbReference type="ARBA" id="ARBA00022801"/>
    </source>
</evidence>
<dbReference type="OrthoDB" id="10058at2157"/>
<accession>A0A166E325</accession>
<keyword evidence="10" id="KW-1185">Reference proteome</keyword>
<dbReference type="Pfam" id="PF04032">
    <property type="entry name" value="Rpr2"/>
    <property type="match status" value="1"/>
</dbReference>
<evidence type="ECO:0000256" key="8">
    <source>
        <dbReference type="HAMAP-Rule" id="MF_00757"/>
    </source>
</evidence>
<comment type="cofactor">
    <cofactor evidence="8">
        <name>Zn(2+)</name>
        <dbReference type="ChEBI" id="CHEBI:29105"/>
    </cofactor>
    <text evidence="8">Binds 1 zinc ion per subunit.</text>
</comment>
<keyword evidence="6 8" id="KW-0378">Hydrolase</keyword>
<evidence type="ECO:0000313" key="10">
    <source>
        <dbReference type="Proteomes" id="UP000077066"/>
    </source>
</evidence>
<comment type="subcellular location">
    <subcellularLocation>
        <location evidence="8">Cytoplasm</location>
    </subcellularLocation>
</comment>
<feature type="binding site" evidence="8">
    <location>
        <position position="63"/>
    </location>
    <ligand>
        <name>Zn(2+)</name>
        <dbReference type="ChEBI" id="CHEBI:29105"/>
    </ligand>
</feature>
<evidence type="ECO:0000256" key="5">
    <source>
        <dbReference type="ARBA" id="ARBA00022759"/>
    </source>
</evidence>
<comment type="function">
    <text evidence="8">Part of ribonuclease P, a protein complex that generates mature tRNA molecules by cleaving their 5'-ends.</text>
</comment>
<dbReference type="EMBL" id="LWMT01000076">
    <property type="protein sequence ID" value="KZX16225.1"/>
    <property type="molecule type" value="Genomic_DNA"/>
</dbReference>
<evidence type="ECO:0000256" key="7">
    <source>
        <dbReference type="ARBA" id="ARBA00022833"/>
    </source>
</evidence>
<feature type="binding site" evidence="8">
    <location>
        <position position="66"/>
    </location>
    <ligand>
        <name>Zn(2+)</name>
        <dbReference type="ChEBI" id="CHEBI:29105"/>
    </ligand>
</feature>